<dbReference type="PANTHER" id="PTHR43142:SF1">
    <property type="entry name" value="CARBOXYLIC ESTER HYDROLASE"/>
    <property type="match status" value="1"/>
</dbReference>
<protein>
    <recommendedName>
        <fullName evidence="6">Carboxylesterase type B domain-containing protein</fullName>
    </recommendedName>
</protein>
<keyword evidence="3" id="KW-0378">Hydrolase</keyword>
<keyword evidence="8" id="KW-1185">Reference proteome</keyword>
<comment type="similarity">
    <text evidence="1">Belongs to the type-B carboxylesterase/lipase family.</text>
</comment>
<evidence type="ECO:0000313" key="8">
    <source>
        <dbReference type="Proteomes" id="UP001233999"/>
    </source>
</evidence>
<keyword evidence="2" id="KW-0719">Serine esterase</keyword>
<dbReference type="SUPFAM" id="SSF53474">
    <property type="entry name" value="alpha/beta-Hydrolases"/>
    <property type="match status" value="1"/>
</dbReference>
<gene>
    <name evidence="7" type="ORF">L9F63_027853</name>
</gene>
<feature type="domain" description="Carboxylesterase type B" evidence="6">
    <location>
        <begin position="22"/>
        <end position="166"/>
    </location>
</feature>
<evidence type="ECO:0000256" key="5">
    <source>
        <dbReference type="SAM" id="SignalP"/>
    </source>
</evidence>
<dbReference type="PANTHER" id="PTHR43142">
    <property type="entry name" value="CARBOXYLIC ESTER HYDROLASE"/>
    <property type="match status" value="1"/>
</dbReference>
<reference evidence="7" key="1">
    <citation type="journal article" date="2023" name="IScience">
        <title>Live-bearing cockroach genome reveals convergent evolutionary mechanisms linked to viviparity in insects and beyond.</title>
        <authorList>
            <person name="Fouks B."/>
            <person name="Harrison M.C."/>
            <person name="Mikhailova A.A."/>
            <person name="Marchal E."/>
            <person name="English S."/>
            <person name="Carruthers M."/>
            <person name="Jennings E.C."/>
            <person name="Chiamaka E.L."/>
            <person name="Frigard R.A."/>
            <person name="Pippel M."/>
            <person name="Attardo G.M."/>
            <person name="Benoit J.B."/>
            <person name="Bornberg-Bauer E."/>
            <person name="Tobe S.S."/>
        </authorList>
    </citation>
    <scope>NUCLEOTIDE SEQUENCE</scope>
    <source>
        <strain evidence="7">Stay&amp;Tobe</strain>
    </source>
</reference>
<keyword evidence="5" id="KW-0732">Signal</keyword>
<dbReference type="EMBL" id="JASPKZ010004402">
    <property type="protein sequence ID" value="KAJ9590307.1"/>
    <property type="molecule type" value="Genomic_DNA"/>
</dbReference>
<keyword evidence="4" id="KW-0325">Glycoprotein</keyword>
<name>A0AAD8EI11_DIPPU</name>
<evidence type="ECO:0000256" key="1">
    <source>
        <dbReference type="ARBA" id="ARBA00005964"/>
    </source>
</evidence>
<organism evidence="7 8">
    <name type="scientific">Diploptera punctata</name>
    <name type="common">Pacific beetle cockroach</name>
    <dbReference type="NCBI Taxonomy" id="6984"/>
    <lineage>
        <taxon>Eukaryota</taxon>
        <taxon>Metazoa</taxon>
        <taxon>Ecdysozoa</taxon>
        <taxon>Arthropoda</taxon>
        <taxon>Hexapoda</taxon>
        <taxon>Insecta</taxon>
        <taxon>Pterygota</taxon>
        <taxon>Neoptera</taxon>
        <taxon>Polyneoptera</taxon>
        <taxon>Dictyoptera</taxon>
        <taxon>Blattodea</taxon>
        <taxon>Blaberoidea</taxon>
        <taxon>Blaberidae</taxon>
        <taxon>Diplopterinae</taxon>
        <taxon>Diploptera</taxon>
    </lineage>
</organism>
<dbReference type="InterPro" id="IPR002018">
    <property type="entry name" value="CarbesteraseB"/>
</dbReference>
<dbReference type="Gene3D" id="3.40.50.1820">
    <property type="entry name" value="alpha/beta hydrolase"/>
    <property type="match status" value="1"/>
</dbReference>
<dbReference type="GO" id="GO:0052689">
    <property type="term" value="F:carboxylic ester hydrolase activity"/>
    <property type="evidence" value="ECO:0007669"/>
    <property type="project" value="UniProtKB-KW"/>
</dbReference>
<evidence type="ECO:0000313" key="7">
    <source>
        <dbReference type="EMBL" id="KAJ9590307.1"/>
    </source>
</evidence>
<evidence type="ECO:0000256" key="3">
    <source>
        <dbReference type="ARBA" id="ARBA00022801"/>
    </source>
</evidence>
<sequence>MTRTVVCLSFLFLFVIAHESEFIVNTKQGPIRGITISSIEDREYYAFLGIPYAKPPVGKLRFKAPEPPSPWDGTYDATEERNECPQNNMLTHKVSGDEDCLYLNVYTNELPPTELKAVMVWIHGGCFKSGSGSAMFYAPDHLLTEDVVVVAINYRLGLLGFLSLPEAEFLEIMV</sequence>
<evidence type="ECO:0000259" key="6">
    <source>
        <dbReference type="Pfam" id="PF00135"/>
    </source>
</evidence>
<dbReference type="Proteomes" id="UP001233999">
    <property type="component" value="Unassembled WGS sequence"/>
</dbReference>
<dbReference type="InterPro" id="IPR029058">
    <property type="entry name" value="AB_hydrolase_fold"/>
</dbReference>
<dbReference type="Pfam" id="PF00135">
    <property type="entry name" value="COesterase"/>
    <property type="match status" value="1"/>
</dbReference>
<feature type="signal peptide" evidence="5">
    <location>
        <begin position="1"/>
        <end position="17"/>
    </location>
</feature>
<reference evidence="7" key="2">
    <citation type="submission" date="2023-05" db="EMBL/GenBank/DDBJ databases">
        <authorList>
            <person name="Fouks B."/>
        </authorList>
    </citation>
    <scope>NUCLEOTIDE SEQUENCE</scope>
    <source>
        <strain evidence="7">Stay&amp;Tobe</strain>
        <tissue evidence="7">Testes</tissue>
    </source>
</reference>
<comment type="caution">
    <text evidence="7">The sequence shown here is derived from an EMBL/GenBank/DDBJ whole genome shotgun (WGS) entry which is preliminary data.</text>
</comment>
<proteinExistence type="inferred from homology"/>
<feature type="chain" id="PRO_5042288442" description="Carboxylesterase type B domain-containing protein" evidence="5">
    <location>
        <begin position="18"/>
        <end position="174"/>
    </location>
</feature>
<evidence type="ECO:0000256" key="4">
    <source>
        <dbReference type="ARBA" id="ARBA00023180"/>
    </source>
</evidence>
<evidence type="ECO:0000256" key="2">
    <source>
        <dbReference type="ARBA" id="ARBA00022487"/>
    </source>
</evidence>
<dbReference type="AlphaFoldDB" id="A0AAD8EI11"/>
<accession>A0AAD8EI11</accession>